<evidence type="ECO:0000256" key="2">
    <source>
        <dbReference type="PROSITE-ProRule" id="PRU00335"/>
    </source>
</evidence>
<protein>
    <submittedName>
        <fullName evidence="4">TetR family transcriptional regulator</fullName>
    </submittedName>
</protein>
<sequence length="203" mass="21351">MSTAGTKGVPRAERERQILDVAGEHIGHVGYAGLSVGRVAELAGVSKPLVYNYFRTKDGLYVACVERAAEAVCGAIEPVLDGPPDMQMAERTLAAIFGALADRPYHWNILSDTSHPADGVAAEAARAARKRIAGQAARGASTVLGARGVTDPVDLSALTEVWMGIVSALVAWWARHPEETAEAMVARSGRLMSALFGKVSAAE</sequence>
<reference evidence="4" key="1">
    <citation type="submission" date="2016-11" db="EMBL/GenBank/DDBJ databases">
        <authorList>
            <person name="Jaros S."/>
            <person name="Januszkiewicz K."/>
            <person name="Wedrychowicz H."/>
        </authorList>
    </citation>
    <scope>NUCLEOTIDE SEQUENCE [LARGE SCALE GENOMIC DNA]</scope>
    <source>
        <strain evidence="4">Y48</strain>
    </source>
</reference>
<evidence type="ECO:0000259" key="3">
    <source>
        <dbReference type="PROSITE" id="PS50977"/>
    </source>
</evidence>
<dbReference type="PANTHER" id="PTHR30055:SF158">
    <property type="entry name" value="POSSIBLE TRANSCRIPTIONAL REGULATORY PROTEIN (PROBABLY TETR-FAMILY)"/>
    <property type="match status" value="1"/>
</dbReference>
<dbReference type="InterPro" id="IPR009057">
    <property type="entry name" value="Homeodomain-like_sf"/>
</dbReference>
<dbReference type="OrthoDB" id="3767959at2"/>
<feature type="DNA-binding region" description="H-T-H motif" evidence="2">
    <location>
        <begin position="35"/>
        <end position="54"/>
    </location>
</feature>
<dbReference type="InterPro" id="IPR001647">
    <property type="entry name" value="HTH_TetR"/>
</dbReference>
<keyword evidence="1 2" id="KW-0238">DNA-binding</keyword>
<dbReference type="PRINTS" id="PR00455">
    <property type="entry name" value="HTHTETR"/>
</dbReference>
<dbReference type="InterPro" id="IPR023772">
    <property type="entry name" value="DNA-bd_HTH_TetR-type_CS"/>
</dbReference>
<gene>
    <name evidence="4" type="ORF">BOX37_10070</name>
</gene>
<evidence type="ECO:0000313" key="4">
    <source>
        <dbReference type="EMBL" id="APE34251.1"/>
    </source>
</evidence>
<dbReference type="InterPro" id="IPR050109">
    <property type="entry name" value="HTH-type_TetR-like_transc_reg"/>
</dbReference>
<organism evidence="4 5">
    <name type="scientific">Nocardia mangyaensis</name>
    <dbReference type="NCBI Taxonomy" id="2213200"/>
    <lineage>
        <taxon>Bacteria</taxon>
        <taxon>Bacillati</taxon>
        <taxon>Actinomycetota</taxon>
        <taxon>Actinomycetes</taxon>
        <taxon>Mycobacteriales</taxon>
        <taxon>Nocardiaceae</taxon>
        <taxon>Nocardia</taxon>
    </lineage>
</organism>
<dbReference type="GO" id="GO:0000976">
    <property type="term" value="F:transcription cis-regulatory region binding"/>
    <property type="evidence" value="ECO:0007669"/>
    <property type="project" value="TreeGrafter"/>
</dbReference>
<dbReference type="RefSeq" id="WP_071927432.1">
    <property type="nucleotide sequence ID" value="NZ_CP018082.1"/>
</dbReference>
<proteinExistence type="predicted"/>
<dbReference type="GO" id="GO:0003700">
    <property type="term" value="F:DNA-binding transcription factor activity"/>
    <property type="evidence" value="ECO:0007669"/>
    <property type="project" value="TreeGrafter"/>
</dbReference>
<feature type="domain" description="HTH tetR-type" evidence="3">
    <location>
        <begin position="12"/>
        <end position="72"/>
    </location>
</feature>
<dbReference type="KEGG" id="nsl:BOX37_10070"/>
<dbReference type="Pfam" id="PF00440">
    <property type="entry name" value="TetR_N"/>
    <property type="match status" value="1"/>
</dbReference>
<evidence type="ECO:0000256" key="1">
    <source>
        <dbReference type="ARBA" id="ARBA00023125"/>
    </source>
</evidence>
<dbReference type="Proteomes" id="UP000183810">
    <property type="component" value="Chromosome"/>
</dbReference>
<dbReference type="PROSITE" id="PS01081">
    <property type="entry name" value="HTH_TETR_1"/>
    <property type="match status" value="1"/>
</dbReference>
<accession>A0A1J0VQD2</accession>
<dbReference type="Gene3D" id="1.10.357.10">
    <property type="entry name" value="Tetracycline Repressor, domain 2"/>
    <property type="match status" value="1"/>
</dbReference>
<dbReference type="PANTHER" id="PTHR30055">
    <property type="entry name" value="HTH-TYPE TRANSCRIPTIONAL REGULATOR RUTR"/>
    <property type="match status" value="1"/>
</dbReference>
<dbReference type="SUPFAM" id="SSF46689">
    <property type="entry name" value="Homeodomain-like"/>
    <property type="match status" value="1"/>
</dbReference>
<evidence type="ECO:0000313" key="5">
    <source>
        <dbReference type="Proteomes" id="UP000183810"/>
    </source>
</evidence>
<dbReference type="EMBL" id="CP018082">
    <property type="protein sequence ID" value="APE34251.1"/>
    <property type="molecule type" value="Genomic_DNA"/>
</dbReference>
<dbReference type="AlphaFoldDB" id="A0A1J0VQD2"/>
<dbReference type="PROSITE" id="PS50977">
    <property type="entry name" value="HTH_TETR_2"/>
    <property type="match status" value="1"/>
</dbReference>
<keyword evidence="5" id="KW-1185">Reference proteome</keyword>
<name>A0A1J0VQD2_9NOCA</name>